<organism evidence="3 4">
    <name type="scientific">Rugamonas rubra</name>
    <dbReference type="NCBI Taxonomy" id="758825"/>
    <lineage>
        <taxon>Bacteria</taxon>
        <taxon>Pseudomonadati</taxon>
        <taxon>Pseudomonadota</taxon>
        <taxon>Betaproteobacteria</taxon>
        <taxon>Burkholderiales</taxon>
        <taxon>Oxalobacteraceae</taxon>
        <taxon>Telluria group</taxon>
        <taxon>Rugamonas</taxon>
    </lineage>
</organism>
<name>A0A1I4PVK6_9BURK</name>
<dbReference type="PANTHER" id="PTHR34406:SF2">
    <property type="entry name" value="PERIPLASMIC PROTEIN"/>
    <property type="match status" value="1"/>
</dbReference>
<keyword evidence="4" id="KW-1185">Reference proteome</keyword>
<dbReference type="InterPro" id="IPR007372">
    <property type="entry name" value="Lipid/polyisoprenoid-bd_YceI"/>
</dbReference>
<evidence type="ECO:0000313" key="3">
    <source>
        <dbReference type="EMBL" id="SFM31606.1"/>
    </source>
</evidence>
<feature type="domain" description="Lipid/polyisoprenoid-binding YceI-like" evidence="2">
    <location>
        <begin position="24"/>
        <end position="188"/>
    </location>
</feature>
<dbReference type="InterPro" id="IPR036761">
    <property type="entry name" value="TTHA0802/YceI-like_sf"/>
</dbReference>
<accession>A0A1I4PVK6</accession>
<dbReference type="PANTHER" id="PTHR34406">
    <property type="entry name" value="PROTEIN YCEI"/>
    <property type="match status" value="1"/>
</dbReference>
<feature type="chain" id="PRO_5011578441" evidence="1">
    <location>
        <begin position="21"/>
        <end position="191"/>
    </location>
</feature>
<dbReference type="OrthoDB" id="9811006at2"/>
<dbReference type="Pfam" id="PF04264">
    <property type="entry name" value="YceI"/>
    <property type="match status" value="1"/>
</dbReference>
<gene>
    <name evidence="3" type="ORF">SAMN02982985_03630</name>
</gene>
<feature type="signal peptide" evidence="1">
    <location>
        <begin position="1"/>
        <end position="20"/>
    </location>
</feature>
<proteinExistence type="predicted"/>
<dbReference type="SMART" id="SM00867">
    <property type="entry name" value="YceI"/>
    <property type="match status" value="1"/>
</dbReference>
<dbReference type="Gene3D" id="2.40.128.110">
    <property type="entry name" value="Lipid/polyisoprenoid-binding, YceI-like"/>
    <property type="match status" value="1"/>
</dbReference>
<dbReference type="SUPFAM" id="SSF101874">
    <property type="entry name" value="YceI-like"/>
    <property type="match status" value="1"/>
</dbReference>
<evidence type="ECO:0000313" key="4">
    <source>
        <dbReference type="Proteomes" id="UP000199470"/>
    </source>
</evidence>
<evidence type="ECO:0000259" key="2">
    <source>
        <dbReference type="SMART" id="SM00867"/>
    </source>
</evidence>
<dbReference type="STRING" id="758825.SAMN02982985_03630"/>
<sequence length="191" mass="20654">MKKLFLLSLAGLCASAALHAAPASYTIDPDHTFPSFEADHMGISIWRGKVNKSSGSVTVDKESGYGMVDVKIDLASIDFGQDALNKWAQGPDFFDLAKYPTTAYRGKLTGFVNGAPTEAVGELTLHGVSKPVNLKINSFKCIPHPMLKRELCGADALAVIQRDQFGLSAGKDYGFKMDVTLRIQVEALKTE</sequence>
<dbReference type="Proteomes" id="UP000199470">
    <property type="component" value="Unassembled WGS sequence"/>
</dbReference>
<dbReference type="EMBL" id="FOTW01000017">
    <property type="protein sequence ID" value="SFM31606.1"/>
    <property type="molecule type" value="Genomic_DNA"/>
</dbReference>
<reference evidence="3 4" key="1">
    <citation type="submission" date="2016-10" db="EMBL/GenBank/DDBJ databases">
        <authorList>
            <person name="de Groot N.N."/>
        </authorList>
    </citation>
    <scope>NUCLEOTIDE SEQUENCE [LARGE SCALE GENOMIC DNA]</scope>
    <source>
        <strain evidence="3 4">ATCC 43154</strain>
    </source>
</reference>
<dbReference type="AlphaFoldDB" id="A0A1I4PVK6"/>
<protein>
    <submittedName>
        <fullName evidence="3">Polyisoprenoid-binding protein YceI</fullName>
    </submittedName>
</protein>
<dbReference type="RefSeq" id="WP_093389106.1">
    <property type="nucleotide sequence ID" value="NZ_FOTW01000017.1"/>
</dbReference>
<keyword evidence="1" id="KW-0732">Signal</keyword>
<evidence type="ECO:0000256" key="1">
    <source>
        <dbReference type="SAM" id="SignalP"/>
    </source>
</evidence>